<protein>
    <submittedName>
        <fullName evidence="1">Uncharacterized protein</fullName>
    </submittedName>
</protein>
<proteinExistence type="predicted"/>
<name>A0A7Z3BLT1_9PSED</name>
<dbReference type="RefSeq" id="WP_169938067.1">
    <property type="nucleotide sequence ID" value="NZ_CP048833.1"/>
</dbReference>
<dbReference type="Proteomes" id="UP000502549">
    <property type="component" value="Chromosome"/>
</dbReference>
<keyword evidence="2" id="KW-1185">Reference proteome</keyword>
<evidence type="ECO:0000313" key="1">
    <source>
        <dbReference type="EMBL" id="QJP08707.1"/>
    </source>
</evidence>
<evidence type="ECO:0000313" key="2">
    <source>
        <dbReference type="Proteomes" id="UP000502549"/>
    </source>
</evidence>
<gene>
    <name evidence="1" type="ORF">G4G71_12745</name>
</gene>
<organism evidence="1 2">
    <name type="scientific">Pseudomonas multiresinivorans</name>
    <dbReference type="NCBI Taxonomy" id="95301"/>
    <lineage>
        <taxon>Bacteria</taxon>
        <taxon>Pseudomonadati</taxon>
        <taxon>Pseudomonadota</taxon>
        <taxon>Gammaproteobacteria</taxon>
        <taxon>Pseudomonadales</taxon>
        <taxon>Pseudomonadaceae</taxon>
        <taxon>Pseudomonas</taxon>
    </lineage>
</organism>
<accession>A0A7Z3BLT1</accession>
<sequence length="101" mass="10954">MNRLSLIDAGKMLDTWLPGYSCALSRSAMGSISLQLMSLLQGEGITFVGIGQHCLQGAQALRTLSQSLQGELALVFTPPAEELQVLARRVAEDENLDFECQ</sequence>
<dbReference type="AlphaFoldDB" id="A0A7Z3BLT1"/>
<dbReference type="EMBL" id="CP048833">
    <property type="protein sequence ID" value="QJP08707.1"/>
    <property type="molecule type" value="Genomic_DNA"/>
</dbReference>
<dbReference type="KEGG" id="pmui:G4G71_12745"/>
<reference evidence="1 2" key="1">
    <citation type="submission" date="2020-02" db="EMBL/GenBank/DDBJ databases">
        <title>Complete genome sequence of Pseudomonas multiresinivorans ORNL1.</title>
        <authorList>
            <person name="Podar M."/>
        </authorList>
    </citation>
    <scope>NUCLEOTIDE SEQUENCE [LARGE SCALE GENOMIC DNA]</scope>
    <source>
        <strain evidence="2">populi</strain>
    </source>
</reference>